<organism evidence="1">
    <name type="scientific">Hyperionvirus sp</name>
    <dbReference type="NCBI Taxonomy" id="2487770"/>
    <lineage>
        <taxon>Viruses</taxon>
        <taxon>Varidnaviria</taxon>
        <taxon>Bamfordvirae</taxon>
        <taxon>Nucleocytoviricota</taxon>
        <taxon>Megaviricetes</taxon>
        <taxon>Imitervirales</taxon>
        <taxon>Mimiviridae</taxon>
        <taxon>Klosneuvirinae</taxon>
    </lineage>
</organism>
<proteinExistence type="predicted"/>
<gene>
    <name evidence="1" type="ORF">Hyperionvirus36_12</name>
</gene>
<protein>
    <submittedName>
        <fullName evidence="1">Uncharacterized protein</fullName>
    </submittedName>
</protein>
<reference evidence="1" key="1">
    <citation type="submission" date="2018-10" db="EMBL/GenBank/DDBJ databases">
        <title>Hidden diversity of soil giant viruses.</title>
        <authorList>
            <person name="Schulz F."/>
            <person name="Alteio L."/>
            <person name="Goudeau D."/>
            <person name="Ryan E.M."/>
            <person name="Malmstrom R.R."/>
            <person name="Blanchard J."/>
            <person name="Woyke T."/>
        </authorList>
    </citation>
    <scope>NUCLEOTIDE SEQUENCE</scope>
    <source>
        <strain evidence="1">HYV1</strain>
    </source>
</reference>
<sequence>MIKLSLLVLNAELYKILRLIEPAVVPLDEKIVTAPMETGPSLSRRAKKALQMLFCSSSRTG</sequence>
<evidence type="ECO:0000313" key="1">
    <source>
        <dbReference type="EMBL" id="AYV84735.1"/>
    </source>
</evidence>
<accession>A0A3G5ABY8</accession>
<name>A0A3G5ABY8_9VIRU</name>
<dbReference type="EMBL" id="MK072418">
    <property type="protein sequence ID" value="AYV84735.1"/>
    <property type="molecule type" value="Genomic_DNA"/>
</dbReference>